<evidence type="ECO:0008006" key="3">
    <source>
        <dbReference type="Google" id="ProtNLM"/>
    </source>
</evidence>
<sequence length="122" mass="13485">MIMTASFPKPEERFAAVVGELLTYPGVQPPEEGAKARKSFGSSALKFQNKIFAMLVRGNLVVKLPRSRVDELIISGDGERFDPRHDGRLMKEWLVLAPTSEVSWLALAQEALQFVGDGQKPS</sequence>
<organism evidence="1 2">
    <name type="scientific">Dictyobacter aurantiacus</name>
    <dbReference type="NCBI Taxonomy" id="1936993"/>
    <lineage>
        <taxon>Bacteria</taxon>
        <taxon>Bacillati</taxon>
        <taxon>Chloroflexota</taxon>
        <taxon>Ktedonobacteria</taxon>
        <taxon>Ktedonobacterales</taxon>
        <taxon>Dictyobacteraceae</taxon>
        <taxon>Dictyobacter</taxon>
    </lineage>
</organism>
<evidence type="ECO:0000313" key="1">
    <source>
        <dbReference type="EMBL" id="GCE08024.1"/>
    </source>
</evidence>
<proteinExistence type="predicted"/>
<name>A0A401ZMH5_9CHLR</name>
<accession>A0A401ZMH5</accession>
<reference evidence="2" key="1">
    <citation type="submission" date="2018-12" db="EMBL/GenBank/DDBJ databases">
        <title>Tengunoibacter tsumagoiensis gen. nov., sp. nov., Dictyobacter kobayashii sp. nov., D. alpinus sp. nov., and D. joshuensis sp. nov. and description of Dictyobacteraceae fam. nov. within the order Ktedonobacterales isolated from Tengu-no-mugimeshi.</title>
        <authorList>
            <person name="Wang C.M."/>
            <person name="Zheng Y."/>
            <person name="Sakai Y."/>
            <person name="Toyoda A."/>
            <person name="Minakuchi Y."/>
            <person name="Abe K."/>
            <person name="Yokota A."/>
            <person name="Yabe S."/>
        </authorList>
    </citation>
    <scope>NUCLEOTIDE SEQUENCE [LARGE SCALE GENOMIC DNA]</scope>
    <source>
        <strain evidence="2">S-27</strain>
    </source>
</reference>
<comment type="caution">
    <text evidence="1">The sequence shown here is derived from an EMBL/GenBank/DDBJ whole genome shotgun (WGS) entry which is preliminary data.</text>
</comment>
<dbReference type="EMBL" id="BIFQ01000002">
    <property type="protein sequence ID" value="GCE08024.1"/>
    <property type="molecule type" value="Genomic_DNA"/>
</dbReference>
<dbReference type="AlphaFoldDB" id="A0A401ZMH5"/>
<gene>
    <name evidence="1" type="ORF">KDAU_53530</name>
</gene>
<evidence type="ECO:0000313" key="2">
    <source>
        <dbReference type="Proteomes" id="UP000287224"/>
    </source>
</evidence>
<protein>
    <recommendedName>
        <fullName evidence="3">TfoX N-terminal domain-containing protein</fullName>
    </recommendedName>
</protein>
<dbReference type="Proteomes" id="UP000287224">
    <property type="component" value="Unassembled WGS sequence"/>
</dbReference>
<keyword evidence="2" id="KW-1185">Reference proteome</keyword>